<evidence type="ECO:0000313" key="1">
    <source>
        <dbReference type="EMBL" id="GFE36780.1"/>
    </source>
</evidence>
<gene>
    <name evidence="1" type="ORF">Stube_14530</name>
</gene>
<organism evidence="1 2">
    <name type="scientific">Streptomyces tubercidicus</name>
    <dbReference type="NCBI Taxonomy" id="47759"/>
    <lineage>
        <taxon>Bacteria</taxon>
        <taxon>Bacillati</taxon>
        <taxon>Actinomycetota</taxon>
        <taxon>Actinomycetes</taxon>
        <taxon>Kitasatosporales</taxon>
        <taxon>Streptomycetaceae</taxon>
        <taxon>Streptomyces</taxon>
    </lineage>
</organism>
<evidence type="ECO:0000313" key="2">
    <source>
        <dbReference type="Proteomes" id="UP000431826"/>
    </source>
</evidence>
<dbReference type="AlphaFoldDB" id="A0A640UMN7"/>
<comment type="caution">
    <text evidence="1">The sequence shown here is derived from an EMBL/GenBank/DDBJ whole genome shotgun (WGS) entry which is preliminary data.</text>
</comment>
<keyword evidence="2" id="KW-1185">Reference proteome</keyword>
<dbReference type="Proteomes" id="UP000431826">
    <property type="component" value="Unassembled WGS sequence"/>
</dbReference>
<sequence>MRTIARLAAVRRLAPRFDAKGGRHGSFASFALRGIEPFHLPVFACVIPHSREIPAIYAP</sequence>
<reference evidence="1 2" key="1">
    <citation type="submission" date="2019-12" db="EMBL/GenBank/DDBJ databases">
        <title>Whole genome shotgun sequence of Streptomyces tubercidicus NBRC 13090.</title>
        <authorList>
            <person name="Ichikawa N."/>
            <person name="Kimura A."/>
            <person name="Kitahashi Y."/>
            <person name="Komaki H."/>
            <person name="Tamura T."/>
        </authorList>
    </citation>
    <scope>NUCLEOTIDE SEQUENCE [LARGE SCALE GENOMIC DNA]</scope>
    <source>
        <strain evidence="1 2">NBRC 13090</strain>
    </source>
</reference>
<proteinExistence type="predicted"/>
<accession>A0A640UMN7</accession>
<name>A0A640UMN7_9ACTN</name>
<dbReference type="EMBL" id="BLIR01000001">
    <property type="protein sequence ID" value="GFE36780.1"/>
    <property type="molecule type" value="Genomic_DNA"/>
</dbReference>
<protein>
    <submittedName>
        <fullName evidence="1">Uncharacterized protein</fullName>
    </submittedName>
</protein>